<dbReference type="InterPro" id="IPR045584">
    <property type="entry name" value="Pilin-like"/>
</dbReference>
<keyword evidence="12" id="KW-1185">Reference proteome</keyword>
<keyword evidence="9 10" id="KW-0472">Membrane</keyword>
<keyword evidence="7 10" id="KW-0812">Transmembrane</keyword>
<sequence>MKQQTGLTLVELLISLAIGSIIALGTLRLFNSSVTTRDNLGVHAEELSQLARAMSVIERDFLQLAPTRSVKDAFDEYQLALTLDYEGLVLTRNGWATSRVMSYERSSLQRVRYTLVENGAEQCPWQEPEDDEVLDCLVRSYRAHLDDDGSLDWSNQLLLRPVSELQWRFWVYSTATQSFDYQTEPPVLDATTGQLTGVTTAVEWVLTTGIQNQQHTRLFRVPSIELPSEAQ</sequence>
<dbReference type="GO" id="GO:0005886">
    <property type="term" value="C:plasma membrane"/>
    <property type="evidence" value="ECO:0007669"/>
    <property type="project" value="UniProtKB-SubCell"/>
</dbReference>
<evidence type="ECO:0000256" key="10">
    <source>
        <dbReference type="SAM" id="Phobius"/>
    </source>
</evidence>
<evidence type="ECO:0000256" key="3">
    <source>
        <dbReference type="ARBA" id="ARBA00021539"/>
    </source>
</evidence>
<dbReference type="PANTHER" id="PTHR39583:SF2">
    <property type="entry name" value="TYPE II SECRETION SYSTEM PROTEIN J"/>
    <property type="match status" value="1"/>
</dbReference>
<dbReference type="Pfam" id="PF07963">
    <property type="entry name" value="N_methyl"/>
    <property type="match status" value="1"/>
</dbReference>
<evidence type="ECO:0000256" key="2">
    <source>
        <dbReference type="ARBA" id="ARBA00011084"/>
    </source>
</evidence>
<gene>
    <name evidence="11" type="primary">gspJ</name>
    <name evidence="11" type="ORF">FME95_02745</name>
</gene>
<evidence type="ECO:0000256" key="7">
    <source>
        <dbReference type="ARBA" id="ARBA00022692"/>
    </source>
</evidence>
<evidence type="ECO:0000256" key="5">
    <source>
        <dbReference type="ARBA" id="ARBA00022481"/>
    </source>
</evidence>
<dbReference type="InterPro" id="IPR012902">
    <property type="entry name" value="N_methyl_site"/>
</dbReference>
<dbReference type="GO" id="GO:0015627">
    <property type="term" value="C:type II protein secretion system complex"/>
    <property type="evidence" value="ECO:0007669"/>
    <property type="project" value="InterPro"/>
</dbReference>
<evidence type="ECO:0000256" key="8">
    <source>
        <dbReference type="ARBA" id="ARBA00022989"/>
    </source>
</evidence>
<dbReference type="RefSeq" id="WP_147712905.1">
    <property type="nucleotide sequence ID" value="NZ_VKAD01000001.1"/>
</dbReference>
<evidence type="ECO:0000313" key="11">
    <source>
        <dbReference type="EMBL" id="TXR53503.1"/>
    </source>
</evidence>
<dbReference type="PROSITE" id="PS00409">
    <property type="entry name" value="PROKAR_NTER_METHYL"/>
    <property type="match status" value="1"/>
</dbReference>
<name>A0A5C8Z876_9GAMM</name>
<dbReference type="PANTHER" id="PTHR39583">
    <property type="entry name" value="TYPE II SECRETION SYSTEM PROTEIN J-RELATED"/>
    <property type="match status" value="1"/>
</dbReference>
<dbReference type="EMBL" id="VKAD01000001">
    <property type="protein sequence ID" value="TXR53503.1"/>
    <property type="molecule type" value="Genomic_DNA"/>
</dbReference>
<evidence type="ECO:0000256" key="1">
    <source>
        <dbReference type="ARBA" id="ARBA00004377"/>
    </source>
</evidence>
<dbReference type="Pfam" id="PF11612">
    <property type="entry name" value="T2SSJ"/>
    <property type="match status" value="1"/>
</dbReference>
<keyword evidence="4" id="KW-1003">Cell membrane</keyword>
<evidence type="ECO:0000256" key="9">
    <source>
        <dbReference type="ARBA" id="ARBA00023136"/>
    </source>
</evidence>
<dbReference type="NCBIfam" id="TIGR01711">
    <property type="entry name" value="gspJ"/>
    <property type="match status" value="1"/>
</dbReference>
<dbReference type="NCBIfam" id="TIGR02532">
    <property type="entry name" value="IV_pilin_GFxxxE"/>
    <property type="match status" value="1"/>
</dbReference>
<dbReference type="Proteomes" id="UP000321764">
    <property type="component" value="Unassembled WGS sequence"/>
</dbReference>
<comment type="caution">
    <text evidence="11">The sequence shown here is derived from an EMBL/GenBank/DDBJ whole genome shotgun (WGS) entry which is preliminary data.</text>
</comment>
<dbReference type="GO" id="GO:0015628">
    <property type="term" value="P:protein secretion by the type II secretion system"/>
    <property type="evidence" value="ECO:0007669"/>
    <property type="project" value="InterPro"/>
</dbReference>
<accession>A0A5C8Z876</accession>
<dbReference type="Gene3D" id="3.10.610.10">
    <property type="entry name" value="GSPII I/J protein-like"/>
    <property type="match status" value="1"/>
</dbReference>
<evidence type="ECO:0000256" key="4">
    <source>
        <dbReference type="ARBA" id="ARBA00022475"/>
    </source>
</evidence>
<evidence type="ECO:0000256" key="6">
    <source>
        <dbReference type="ARBA" id="ARBA00022519"/>
    </source>
</evidence>
<reference evidence="11 12" key="1">
    <citation type="submission" date="2019-07" db="EMBL/GenBank/DDBJ databases">
        <title>Reinekea sp. strain SSH23 genome sequencing and assembly.</title>
        <authorList>
            <person name="Kim I."/>
        </authorList>
    </citation>
    <scope>NUCLEOTIDE SEQUENCE [LARGE SCALE GENOMIC DNA]</scope>
    <source>
        <strain evidence="11 12">SSH23</strain>
    </source>
</reference>
<keyword evidence="6" id="KW-0997">Cell inner membrane</keyword>
<keyword evidence="8 10" id="KW-1133">Transmembrane helix</keyword>
<dbReference type="InterPro" id="IPR051621">
    <property type="entry name" value="T2SS_protein_J"/>
</dbReference>
<feature type="transmembrane region" description="Helical" evidence="10">
    <location>
        <begin position="12"/>
        <end position="30"/>
    </location>
</feature>
<evidence type="ECO:0000313" key="12">
    <source>
        <dbReference type="Proteomes" id="UP000321764"/>
    </source>
</evidence>
<comment type="subcellular location">
    <subcellularLocation>
        <location evidence="1">Cell inner membrane</location>
        <topology evidence="1">Single-pass membrane protein</topology>
    </subcellularLocation>
</comment>
<protein>
    <recommendedName>
        <fullName evidence="3">Type II secretion system protein J</fullName>
    </recommendedName>
</protein>
<comment type="similarity">
    <text evidence="2">Belongs to the GSP J family.</text>
</comment>
<organism evidence="11 12">
    <name type="scientific">Reinekea thalattae</name>
    <dbReference type="NCBI Taxonomy" id="2593301"/>
    <lineage>
        <taxon>Bacteria</taxon>
        <taxon>Pseudomonadati</taxon>
        <taxon>Pseudomonadota</taxon>
        <taxon>Gammaproteobacteria</taxon>
        <taxon>Oceanospirillales</taxon>
        <taxon>Saccharospirillaceae</taxon>
        <taxon>Reinekea</taxon>
    </lineage>
</organism>
<dbReference type="AlphaFoldDB" id="A0A5C8Z876"/>
<proteinExistence type="inferred from homology"/>
<dbReference type="OrthoDB" id="9794345at2"/>
<dbReference type="InterPro" id="IPR010055">
    <property type="entry name" value="T2SS_protein-GspJ"/>
</dbReference>
<dbReference type="SUPFAM" id="SSF54523">
    <property type="entry name" value="Pili subunits"/>
    <property type="match status" value="1"/>
</dbReference>
<keyword evidence="5" id="KW-0488">Methylation</keyword>